<dbReference type="PANTHER" id="PTHR43625">
    <property type="entry name" value="AFLATOXIN B1 ALDEHYDE REDUCTASE"/>
    <property type="match status" value="1"/>
</dbReference>
<feature type="domain" description="NADP-dependent oxidoreductase" evidence="2">
    <location>
        <begin position="20"/>
        <end position="321"/>
    </location>
</feature>
<dbReference type="PANTHER" id="PTHR43625:SF40">
    <property type="entry name" value="ALDO-KETO REDUCTASE YAKC [NADP(+)]"/>
    <property type="match status" value="1"/>
</dbReference>
<dbReference type="InterPro" id="IPR036812">
    <property type="entry name" value="NAD(P)_OxRdtase_dom_sf"/>
</dbReference>
<dbReference type="AlphaFoldDB" id="A0A9P4VNZ3"/>
<keyword evidence="4" id="KW-1185">Reference proteome</keyword>
<evidence type="ECO:0000259" key="2">
    <source>
        <dbReference type="Pfam" id="PF00248"/>
    </source>
</evidence>
<dbReference type="Pfam" id="PF00248">
    <property type="entry name" value="Aldo_ket_red"/>
    <property type="match status" value="1"/>
</dbReference>
<dbReference type="OrthoDB" id="37537at2759"/>
<gene>
    <name evidence="3" type="ORF">M501DRAFT_1007359</name>
</gene>
<evidence type="ECO:0000256" key="1">
    <source>
        <dbReference type="ARBA" id="ARBA00023002"/>
    </source>
</evidence>
<dbReference type="GO" id="GO:0005737">
    <property type="term" value="C:cytoplasm"/>
    <property type="evidence" value="ECO:0007669"/>
    <property type="project" value="TreeGrafter"/>
</dbReference>
<name>A0A9P4VNZ3_9PEZI</name>
<reference evidence="3" key="1">
    <citation type="journal article" date="2020" name="Stud. Mycol.">
        <title>101 Dothideomycetes genomes: a test case for predicting lifestyles and emergence of pathogens.</title>
        <authorList>
            <person name="Haridas S."/>
            <person name="Albert R."/>
            <person name="Binder M."/>
            <person name="Bloem J."/>
            <person name="Labutti K."/>
            <person name="Salamov A."/>
            <person name="Andreopoulos B."/>
            <person name="Baker S."/>
            <person name="Barry K."/>
            <person name="Bills G."/>
            <person name="Bluhm B."/>
            <person name="Cannon C."/>
            <person name="Castanera R."/>
            <person name="Culley D."/>
            <person name="Daum C."/>
            <person name="Ezra D."/>
            <person name="Gonzalez J."/>
            <person name="Henrissat B."/>
            <person name="Kuo A."/>
            <person name="Liang C."/>
            <person name="Lipzen A."/>
            <person name="Lutzoni F."/>
            <person name="Magnuson J."/>
            <person name="Mondo S."/>
            <person name="Nolan M."/>
            <person name="Ohm R."/>
            <person name="Pangilinan J."/>
            <person name="Park H.-J."/>
            <person name="Ramirez L."/>
            <person name="Alfaro M."/>
            <person name="Sun H."/>
            <person name="Tritt A."/>
            <person name="Yoshinaga Y."/>
            <person name="Zwiers L.-H."/>
            <person name="Turgeon B."/>
            <person name="Goodwin S."/>
            <person name="Spatafora J."/>
            <person name="Crous P."/>
            <person name="Grigoriev I."/>
        </authorList>
    </citation>
    <scope>NUCLEOTIDE SEQUENCE</scope>
    <source>
        <strain evidence="3">CBS 101060</strain>
    </source>
</reference>
<evidence type="ECO:0000313" key="3">
    <source>
        <dbReference type="EMBL" id="KAF2836217.1"/>
    </source>
</evidence>
<dbReference type="InterPro" id="IPR020471">
    <property type="entry name" value="AKR"/>
</dbReference>
<evidence type="ECO:0000313" key="4">
    <source>
        <dbReference type="Proteomes" id="UP000799429"/>
    </source>
</evidence>
<dbReference type="Proteomes" id="UP000799429">
    <property type="component" value="Unassembled WGS sequence"/>
</dbReference>
<dbReference type="EMBL" id="MU006104">
    <property type="protein sequence ID" value="KAF2836217.1"/>
    <property type="molecule type" value="Genomic_DNA"/>
</dbReference>
<protein>
    <submittedName>
        <fullName evidence="3">Aldo/keto reductase</fullName>
    </submittedName>
</protein>
<sequence length="358" mass="40502">MPNKLPTRVMGRNGPEIPALGFGMMGLSSFYGVPTLDEDRFKLLDRVYELGCVHWDSAALYGDSEELIGRWFQRTGKRTEIFLATKFGNHVTPEGGREIRNEPEYIHQAVAESLKRLQTDYIDLLYWLVPVQRHHRFSGKTPVEEIVATMKEYVDSGKVKYIGLSECGVDTLRRASKIHQIQAYQIEYSPFSMDIEKPDPGLLKTCRELGIATVAYSPLGRGMLTGQYKSIDDFDENDFRRSIPRFSKENFPKNLQLVDTLRSIADKKNCTSGQLTLAWLMNQGEDIFPIPGTKKVKYLEENIRAFNVTLTPEEDNLIRDAIERAEVHGTRVAETLMGGLVMDTPPLPKSAPIPETLG</sequence>
<dbReference type="GO" id="GO:0016491">
    <property type="term" value="F:oxidoreductase activity"/>
    <property type="evidence" value="ECO:0007669"/>
    <property type="project" value="UniProtKB-KW"/>
</dbReference>
<dbReference type="Gene3D" id="3.20.20.100">
    <property type="entry name" value="NADP-dependent oxidoreductase domain"/>
    <property type="match status" value="1"/>
</dbReference>
<dbReference type="SUPFAM" id="SSF51430">
    <property type="entry name" value="NAD(P)-linked oxidoreductase"/>
    <property type="match status" value="1"/>
</dbReference>
<dbReference type="InterPro" id="IPR050791">
    <property type="entry name" value="Aldo-Keto_reductase"/>
</dbReference>
<organism evidence="3 4">
    <name type="scientific">Patellaria atrata CBS 101060</name>
    <dbReference type="NCBI Taxonomy" id="1346257"/>
    <lineage>
        <taxon>Eukaryota</taxon>
        <taxon>Fungi</taxon>
        <taxon>Dikarya</taxon>
        <taxon>Ascomycota</taxon>
        <taxon>Pezizomycotina</taxon>
        <taxon>Dothideomycetes</taxon>
        <taxon>Dothideomycetes incertae sedis</taxon>
        <taxon>Patellariales</taxon>
        <taxon>Patellariaceae</taxon>
        <taxon>Patellaria</taxon>
    </lineage>
</organism>
<keyword evidence="1" id="KW-0560">Oxidoreductase</keyword>
<comment type="caution">
    <text evidence="3">The sequence shown here is derived from an EMBL/GenBank/DDBJ whole genome shotgun (WGS) entry which is preliminary data.</text>
</comment>
<accession>A0A9P4VNZ3</accession>
<proteinExistence type="predicted"/>
<dbReference type="PRINTS" id="PR00069">
    <property type="entry name" value="ALDKETRDTASE"/>
</dbReference>
<dbReference type="InterPro" id="IPR023210">
    <property type="entry name" value="NADP_OxRdtase_dom"/>
</dbReference>